<dbReference type="Gene3D" id="2.30.180.10">
    <property type="entry name" value="FAS1 domain"/>
    <property type="match status" value="1"/>
</dbReference>
<keyword evidence="3" id="KW-1003">Cell membrane</keyword>
<keyword evidence="4" id="KW-0449">Lipoprotein</keyword>
<keyword evidence="5" id="KW-0732">Signal</keyword>
<keyword evidence="4" id="KW-0325">Glycoprotein</keyword>
<dbReference type="GO" id="GO:0005886">
    <property type="term" value="C:plasma membrane"/>
    <property type="evidence" value="ECO:0007669"/>
    <property type="project" value="UniProtKB-SubCell"/>
</dbReference>
<name>A0A9Q0KRK8_9MAGN</name>
<keyword evidence="6 9" id="KW-0472">Membrane</keyword>
<organism evidence="11 12">
    <name type="scientific">Protea cynaroides</name>
    <dbReference type="NCBI Taxonomy" id="273540"/>
    <lineage>
        <taxon>Eukaryota</taxon>
        <taxon>Viridiplantae</taxon>
        <taxon>Streptophyta</taxon>
        <taxon>Embryophyta</taxon>
        <taxon>Tracheophyta</taxon>
        <taxon>Spermatophyta</taxon>
        <taxon>Magnoliopsida</taxon>
        <taxon>Proteales</taxon>
        <taxon>Proteaceae</taxon>
        <taxon>Protea</taxon>
    </lineage>
</organism>
<comment type="similarity">
    <text evidence="2">Belongs to the fasciclin-like AGP family.</text>
</comment>
<gene>
    <name evidence="11" type="ORF">NE237_000624</name>
</gene>
<feature type="region of interest" description="Disordered" evidence="8">
    <location>
        <begin position="233"/>
        <end position="272"/>
    </location>
</feature>
<dbReference type="PANTHER" id="PTHR32077">
    <property type="entry name" value="FASCICLIN-LIKE ARABINOGALACTAN PROTEIN"/>
    <property type="match status" value="1"/>
</dbReference>
<dbReference type="InterPro" id="IPR045003">
    <property type="entry name" value="FLA_A"/>
</dbReference>
<keyword evidence="12" id="KW-1185">Reference proteome</keyword>
<feature type="compositionally biased region" description="Low complexity" evidence="8">
    <location>
        <begin position="245"/>
        <end position="272"/>
    </location>
</feature>
<evidence type="ECO:0000256" key="2">
    <source>
        <dbReference type="ARBA" id="ARBA00007843"/>
    </source>
</evidence>
<evidence type="ECO:0000256" key="3">
    <source>
        <dbReference type="ARBA" id="ARBA00022475"/>
    </source>
</evidence>
<evidence type="ECO:0000256" key="7">
    <source>
        <dbReference type="ARBA" id="ARBA00024686"/>
    </source>
</evidence>
<dbReference type="Proteomes" id="UP001141806">
    <property type="component" value="Unassembled WGS sequence"/>
</dbReference>
<evidence type="ECO:0000313" key="12">
    <source>
        <dbReference type="Proteomes" id="UP001141806"/>
    </source>
</evidence>
<dbReference type="SUPFAM" id="SSF82153">
    <property type="entry name" value="FAS1 domain"/>
    <property type="match status" value="1"/>
</dbReference>
<dbReference type="Pfam" id="PF02469">
    <property type="entry name" value="Fasciclin"/>
    <property type="match status" value="1"/>
</dbReference>
<dbReference type="OrthoDB" id="286301at2759"/>
<dbReference type="SMART" id="SM00554">
    <property type="entry name" value="FAS1"/>
    <property type="match status" value="1"/>
</dbReference>
<dbReference type="PANTHER" id="PTHR32077:SF3">
    <property type="entry name" value="FASCICLIN-LIKE ARABINOGALACTAN PROTEIN 7"/>
    <property type="match status" value="1"/>
</dbReference>
<comment type="caution">
    <text evidence="11">The sequence shown here is derived from an EMBL/GenBank/DDBJ whole genome shotgun (WGS) entry which is preliminary data.</text>
</comment>
<keyword evidence="9" id="KW-1133">Transmembrane helix</keyword>
<keyword evidence="4" id="KW-0336">GPI-anchor</keyword>
<protein>
    <recommendedName>
        <fullName evidence="10">FAS1 domain-containing protein</fullName>
    </recommendedName>
</protein>
<feature type="domain" description="FAS1" evidence="10">
    <location>
        <begin position="81"/>
        <end position="223"/>
    </location>
</feature>
<evidence type="ECO:0000256" key="4">
    <source>
        <dbReference type="ARBA" id="ARBA00022622"/>
    </source>
</evidence>
<evidence type="ECO:0000313" key="11">
    <source>
        <dbReference type="EMBL" id="KAJ4975518.1"/>
    </source>
</evidence>
<dbReference type="GO" id="GO:0009834">
    <property type="term" value="P:plant-type secondary cell wall biogenesis"/>
    <property type="evidence" value="ECO:0007669"/>
    <property type="project" value="TreeGrafter"/>
</dbReference>
<proteinExistence type="inferred from homology"/>
<evidence type="ECO:0000256" key="5">
    <source>
        <dbReference type="ARBA" id="ARBA00022729"/>
    </source>
</evidence>
<comment type="subcellular location">
    <subcellularLocation>
        <location evidence="1">Cell membrane</location>
        <topology evidence="1">Lipid-anchor</topology>
        <topology evidence="1">GPI-anchor</topology>
    </subcellularLocation>
</comment>
<feature type="compositionally biased region" description="Pro residues" evidence="8">
    <location>
        <begin position="233"/>
        <end position="244"/>
    </location>
</feature>
<dbReference type="InterPro" id="IPR036378">
    <property type="entry name" value="FAS1_dom_sf"/>
</dbReference>
<evidence type="ECO:0000256" key="8">
    <source>
        <dbReference type="SAM" id="MobiDB-lite"/>
    </source>
</evidence>
<dbReference type="GO" id="GO:0098552">
    <property type="term" value="C:side of membrane"/>
    <property type="evidence" value="ECO:0007669"/>
    <property type="project" value="UniProtKB-KW"/>
</dbReference>
<comment type="function">
    <text evidence="7">May be a cell surface adhesion protein.</text>
</comment>
<dbReference type="PROSITE" id="PS50213">
    <property type="entry name" value="FAS1"/>
    <property type="match status" value="1"/>
</dbReference>
<dbReference type="EMBL" id="JAMYWD010000003">
    <property type="protein sequence ID" value="KAJ4975518.1"/>
    <property type="molecule type" value="Genomic_DNA"/>
</dbReference>
<evidence type="ECO:0000256" key="9">
    <source>
        <dbReference type="SAM" id="Phobius"/>
    </source>
</evidence>
<evidence type="ECO:0000256" key="6">
    <source>
        <dbReference type="ARBA" id="ARBA00023136"/>
    </source>
</evidence>
<sequence>MFLVCNVVLWVSLCFFLAALAVIWIWKGKTRTMKISMIFLVTSLLVLWSCSSTNAKTVSPPAPALSLTPTPAPAPAPAPDYVNLTDLLTLAGPFHTFLNLLDSTGVMKTFQDQANNTEQGITIFVPQDTAFSSLKKPSLSNLTQDQKKSLCLFHGLSKYYTLSDFNKLSSSNPVTTMAGGQYTLNFTDVSGTVLLGSGWTNTKVSSSVHSTNPVSVFQVDRVLLPEAIFGVAPPPAPAPAPTPDTTPAADTPKSSTTKASPKSSSSTSSSSSSHRIINWGVLHCLVLAMSGGFILFF</sequence>
<keyword evidence="9" id="KW-0812">Transmembrane</keyword>
<dbReference type="InterPro" id="IPR000782">
    <property type="entry name" value="FAS1_domain"/>
</dbReference>
<feature type="transmembrane region" description="Helical" evidence="9">
    <location>
        <begin position="7"/>
        <end position="26"/>
    </location>
</feature>
<evidence type="ECO:0000259" key="10">
    <source>
        <dbReference type="PROSITE" id="PS50213"/>
    </source>
</evidence>
<reference evidence="11" key="1">
    <citation type="journal article" date="2023" name="Plant J.">
        <title>The genome of the king protea, Protea cynaroides.</title>
        <authorList>
            <person name="Chang J."/>
            <person name="Duong T.A."/>
            <person name="Schoeman C."/>
            <person name="Ma X."/>
            <person name="Roodt D."/>
            <person name="Barker N."/>
            <person name="Li Z."/>
            <person name="Van de Peer Y."/>
            <person name="Mizrachi E."/>
        </authorList>
    </citation>
    <scope>NUCLEOTIDE SEQUENCE</scope>
    <source>
        <tissue evidence="11">Young leaves</tissue>
    </source>
</reference>
<evidence type="ECO:0000256" key="1">
    <source>
        <dbReference type="ARBA" id="ARBA00004609"/>
    </source>
</evidence>
<accession>A0A9Q0KRK8</accession>
<dbReference type="AlphaFoldDB" id="A0A9Q0KRK8"/>
<dbReference type="FunFam" id="2.30.180.10:FF:000012">
    <property type="entry name" value="Fasciclin-like arabinogalactan protein 7"/>
    <property type="match status" value="1"/>
</dbReference>